<keyword evidence="4" id="KW-1185">Reference proteome</keyword>
<dbReference type="AlphaFoldDB" id="A0A1H7QJS7"/>
<protein>
    <submittedName>
        <fullName evidence="3">Uncharacterized protein</fullName>
    </submittedName>
</protein>
<feature type="transmembrane region" description="Helical" evidence="2">
    <location>
        <begin position="162"/>
        <end position="182"/>
    </location>
</feature>
<dbReference type="OrthoDB" id="8481281at2"/>
<reference evidence="4" key="1">
    <citation type="submission" date="2016-10" db="EMBL/GenBank/DDBJ databases">
        <authorList>
            <person name="Varghese N."/>
            <person name="Submissions S."/>
        </authorList>
    </citation>
    <scope>NUCLEOTIDE SEQUENCE [LARGE SCALE GENOMIC DNA]</scope>
    <source>
        <strain evidence="4">CGMCC 1.9127</strain>
    </source>
</reference>
<organism evidence="3 4">
    <name type="scientific">Colwellia chukchiensis</name>
    <dbReference type="NCBI Taxonomy" id="641665"/>
    <lineage>
        <taxon>Bacteria</taxon>
        <taxon>Pseudomonadati</taxon>
        <taxon>Pseudomonadota</taxon>
        <taxon>Gammaproteobacteria</taxon>
        <taxon>Alteromonadales</taxon>
        <taxon>Colwelliaceae</taxon>
        <taxon>Colwellia</taxon>
    </lineage>
</organism>
<feature type="transmembrane region" description="Helical" evidence="2">
    <location>
        <begin position="393"/>
        <end position="414"/>
    </location>
</feature>
<evidence type="ECO:0000313" key="4">
    <source>
        <dbReference type="Proteomes" id="UP000199297"/>
    </source>
</evidence>
<keyword evidence="2" id="KW-0472">Membrane</keyword>
<feature type="transmembrane region" description="Helical" evidence="2">
    <location>
        <begin position="275"/>
        <end position="299"/>
    </location>
</feature>
<sequence>MAYDFGSKGLGIKNPFKQEGLIRTLGGLAIAAIGLYSVVKVTTIIEQDMTQAWIYALVGLILLVSGLKRMGSGLFQLFKFFVGRSVPSSLSYNLTKSETENAELERKEQVLAYKASTLESMLMGRKNATFTEPLGWMGRFVHSIFPKLIFLPYPIRNISQEVVSVLTTSLIAFLAFGLTYFVSSSGLAGQAGHIIMPIFSIVILLYLVSAWRKAANAVSLDRVKQLNSAGAASVAKIITFSIVFPVVIGVGYYYLSQNVRLDDSVYQVADSIAIFSAWPSLFTLIGLGVVSTAFVFYLVHIRSQQSSTSTEVSEYRENLQESVHPNEIFINIENIVLANRRYKEIPNRTYMNFDPVLEEQSQGKGSFSGELLIETQPEYSTVTQPASFNITRLLSTALAQILLVCGAYLFFSLASQAASGFEFLQGFFNNIDSATRAANRGNIAPLQGMVTEVSTLIVAFVSTLFLWQIVNTIGRMLENFSHIFWAELQFNSLLMYMKTEGTFAESKISTGMSIHDSTRSENVIVKSSITPWVVSSRISSSTFATSGARNVEMPRYVMSMRKNDSELAAIVDEIKAFLRARENIAGFSNSADLQHAENILKVNNASRYNPNQLGKDDEAAGFLRNQPQVDSTDDESSVEQTEKLSQ</sequence>
<evidence type="ECO:0000313" key="3">
    <source>
        <dbReference type="EMBL" id="SEL48370.1"/>
    </source>
</evidence>
<dbReference type="Proteomes" id="UP000199297">
    <property type="component" value="Unassembled WGS sequence"/>
</dbReference>
<keyword evidence="2" id="KW-1133">Transmembrane helix</keyword>
<feature type="region of interest" description="Disordered" evidence="1">
    <location>
        <begin position="607"/>
        <end position="646"/>
    </location>
</feature>
<name>A0A1H7QJS7_9GAMM</name>
<evidence type="ECO:0000256" key="2">
    <source>
        <dbReference type="SAM" id="Phobius"/>
    </source>
</evidence>
<proteinExistence type="predicted"/>
<feature type="transmembrane region" description="Helical" evidence="2">
    <location>
        <begin position="21"/>
        <end position="39"/>
    </location>
</feature>
<accession>A0A1H7QJS7</accession>
<gene>
    <name evidence="3" type="ORF">SAMN05216262_1128</name>
</gene>
<feature type="transmembrane region" description="Helical" evidence="2">
    <location>
        <begin position="51"/>
        <end position="67"/>
    </location>
</feature>
<dbReference type="EMBL" id="FOBI01000012">
    <property type="protein sequence ID" value="SEL48370.1"/>
    <property type="molecule type" value="Genomic_DNA"/>
</dbReference>
<evidence type="ECO:0000256" key="1">
    <source>
        <dbReference type="SAM" id="MobiDB-lite"/>
    </source>
</evidence>
<feature type="transmembrane region" description="Helical" evidence="2">
    <location>
        <begin position="194"/>
        <end position="212"/>
    </location>
</feature>
<feature type="transmembrane region" description="Helical" evidence="2">
    <location>
        <begin position="233"/>
        <end position="255"/>
    </location>
</feature>
<keyword evidence="2" id="KW-0812">Transmembrane</keyword>
<feature type="transmembrane region" description="Helical" evidence="2">
    <location>
        <begin position="453"/>
        <end position="470"/>
    </location>
</feature>
<dbReference type="RefSeq" id="WP_085285436.1">
    <property type="nucleotide sequence ID" value="NZ_FOBI01000012.1"/>
</dbReference>